<proteinExistence type="inferred from homology"/>
<dbReference type="InterPro" id="IPR042239">
    <property type="entry name" value="Nop_C"/>
</dbReference>
<dbReference type="GeneID" id="94194783"/>
<dbReference type="InterPro" id="IPR045056">
    <property type="entry name" value="Nop56/Nop58"/>
</dbReference>
<dbReference type="FunFam" id="1.10.246.90:FF:000005">
    <property type="entry name" value="Nucleolar protein 5, putative"/>
    <property type="match status" value="1"/>
</dbReference>
<accession>A0AAV4LU45</accession>
<evidence type="ECO:0000256" key="4">
    <source>
        <dbReference type="ARBA" id="ARBA00023242"/>
    </source>
</evidence>
<evidence type="ECO:0000256" key="2">
    <source>
        <dbReference type="ARBA" id="ARBA00009211"/>
    </source>
</evidence>
<dbReference type="EMBL" id="BPLF01000002">
    <property type="protein sequence ID" value="GIX63302.1"/>
    <property type="molecule type" value="Genomic_DNA"/>
</dbReference>
<evidence type="ECO:0000313" key="9">
    <source>
        <dbReference type="Proteomes" id="UP001497744"/>
    </source>
</evidence>
<comment type="caution">
    <text evidence="8">The sequence shown here is derived from an EMBL/GenBank/DDBJ whole genome shotgun (WGS) entry which is preliminary data.</text>
</comment>
<keyword evidence="6" id="KW-1133">Transmembrane helix</keyword>
<feature type="region of interest" description="Disordered" evidence="5">
    <location>
        <begin position="729"/>
        <end position="756"/>
    </location>
</feature>
<dbReference type="GO" id="GO:0032040">
    <property type="term" value="C:small-subunit processome"/>
    <property type="evidence" value="ECO:0007669"/>
    <property type="project" value="InterPro"/>
</dbReference>
<dbReference type="AlphaFoldDB" id="A0AAV4LU45"/>
<feature type="domain" description="Nop" evidence="7">
    <location>
        <begin position="285"/>
        <end position="403"/>
    </location>
</feature>
<evidence type="ECO:0000256" key="6">
    <source>
        <dbReference type="SAM" id="Phobius"/>
    </source>
</evidence>
<name>A0AAV4LU45_BABCB</name>
<dbReference type="SMART" id="SM00931">
    <property type="entry name" value="NOSIC"/>
    <property type="match status" value="1"/>
</dbReference>
<feature type="compositionally biased region" description="Basic and acidic residues" evidence="5">
    <location>
        <begin position="619"/>
        <end position="676"/>
    </location>
</feature>
<keyword evidence="6" id="KW-0812">Transmembrane</keyword>
<comment type="subcellular location">
    <subcellularLocation>
        <location evidence="1">Nucleus</location>
        <location evidence="1">Nucleolus</location>
    </subcellularLocation>
</comment>
<evidence type="ECO:0000256" key="1">
    <source>
        <dbReference type="ARBA" id="ARBA00004604"/>
    </source>
</evidence>
<feature type="compositionally biased region" description="Basic and acidic residues" evidence="5">
    <location>
        <begin position="747"/>
        <end position="756"/>
    </location>
</feature>
<dbReference type="PANTHER" id="PTHR10894">
    <property type="entry name" value="NUCLEOLAR PROTEIN 5 NUCLEOLAR PROTEIN NOP5 NOP58"/>
    <property type="match status" value="1"/>
</dbReference>
<dbReference type="PROSITE" id="PS51358">
    <property type="entry name" value="NOP"/>
    <property type="match status" value="1"/>
</dbReference>
<evidence type="ECO:0000313" key="8">
    <source>
        <dbReference type="EMBL" id="GIX63302.1"/>
    </source>
</evidence>
<dbReference type="InterPro" id="IPR012974">
    <property type="entry name" value="NOP58/56_N"/>
</dbReference>
<dbReference type="GO" id="GO:0042254">
    <property type="term" value="P:ribosome biogenesis"/>
    <property type="evidence" value="ECO:0007669"/>
    <property type="project" value="UniProtKB-KW"/>
</dbReference>
<dbReference type="Pfam" id="PF01798">
    <property type="entry name" value="Nop"/>
    <property type="match status" value="1"/>
</dbReference>
<feature type="region of interest" description="Disordered" evidence="5">
    <location>
        <begin position="930"/>
        <end position="950"/>
    </location>
</feature>
<dbReference type="Pfam" id="PF08156">
    <property type="entry name" value="NOP5NT"/>
    <property type="match status" value="1"/>
</dbReference>
<feature type="compositionally biased region" description="Basic and acidic residues" evidence="5">
    <location>
        <begin position="979"/>
        <end position="1019"/>
    </location>
</feature>
<dbReference type="InterPro" id="IPR002687">
    <property type="entry name" value="Nop_dom"/>
</dbReference>
<dbReference type="RefSeq" id="XP_067715371.1">
    <property type="nucleotide sequence ID" value="XM_067859270.1"/>
</dbReference>
<keyword evidence="4" id="KW-0539">Nucleus</keyword>
<feature type="region of interest" description="Disordered" evidence="5">
    <location>
        <begin position="967"/>
        <end position="1026"/>
    </location>
</feature>
<comment type="similarity">
    <text evidence="2">Belongs to the NOP5/NOP56 family.</text>
</comment>
<dbReference type="GO" id="GO:0030515">
    <property type="term" value="F:snoRNA binding"/>
    <property type="evidence" value="ECO:0007669"/>
    <property type="project" value="InterPro"/>
</dbReference>
<dbReference type="Gene3D" id="1.10.287.4070">
    <property type="match status" value="1"/>
</dbReference>
<evidence type="ECO:0000256" key="5">
    <source>
        <dbReference type="SAM" id="MobiDB-lite"/>
    </source>
</evidence>
<keyword evidence="6" id="KW-0472">Membrane</keyword>
<organism evidence="8 9">
    <name type="scientific">Babesia caballi</name>
    <dbReference type="NCBI Taxonomy" id="5871"/>
    <lineage>
        <taxon>Eukaryota</taxon>
        <taxon>Sar</taxon>
        <taxon>Alveolata</taxon>
        <taxon>Apicomplexa</taxon>
        <taxon>Aconoidasida</taxon>
        <taxon>Piroplasmida</taxon>
        <taxon>Babesiidae</taxon>
        <taxon>Babesia</taxon>
    </lineage>
</organism>
<protein>
    <submittedName>
        <fullName evidence="8">Nucleolar protein NOP5, putative</fullName>
    </submittedName>
</protein>
<dbReference type="PANTHER" id="PTHR10894:SF1">
    <property type="entry name" value="NUCLEOLAR PROTEIN 58"/>
    <property type="match status" value="1"/>
</dbReference>
<evidence type="ECO:0000256" key="3">
    <source>
        <dbReference type="ARBA" id="ARBA00022517"/>
    </source>
</evidence>
<feature type="region of interest" description="Disordered" evidence="5">
    <location>
        <begin position="619"/>
        <end position="693"/>
    </location>
</feature>
<dbReference type="GO" id="GO:0031428">
    <property type="term" value="C:box C/D methylation guide snoRNP complex"/>
    <property type="evidence" value="ECO:0007669"/>
    <property type="project" value="InterPro"/>
</dbReference>
<dbReference type="InterPro" id="IPR036070">
    <property type="entry name" value="Nop_dom_sf"/>
</dbReference>
<gene>
    <name evidence="8" type="ORF">BcabD6B2_27370</name>
</gene>
<feature type="transmembrane region" description="Helical" evidence="6">
    <location>
        <begin position="1108"/>
        <end position="1130"/>
    </location>
</feature>
<dbReference type="InterPro" id="IPR012976">
    <property type="entry name" value="NOSIC"/>
</dbReference>
<keyword evidence="3" id="KW-0690">Ribosome biogenesis</keyword>
<dbReference type="SUPFAM" id="SSF89124">
    <property type="entry name" value="Nop domain"/>
    <property type="match status" value="1"/>
</dbReference>
<dbReference type="Proteomes" id="UP001497744">
    <property type="component" value="Unassembled WGS sequence"/>
</dbReference>
<reference evidence="8 9" key="1">
    <citation type="submission" date="2021-06" db="EMBL/GenBank/DDBJ databases">
        <title>Genome sequence of Babesia caballi.</title>
        <authorList>
            <person name="Yamagishi J."/>
            <person name="Kidaka T."/>
            <person name="Ochi A."/>
        </authorList>
    </citation>
    <scope>NUCLEOTIDE SEQUENCE [LARGE SCALE GENOMIC DNA]</scope>
    <source>
        <strain evidence="8">USDA-D6B2</strain>
    </source>
</reference>
<dbReference type="Gene3D" id="1.10.246.90">
    <property type="entry name" value="Nop domain"/>
    <property type="match status" value="1"/>
</dbReference>
<keyword evidence="9" id="KW-1185">Reference proteome</keyword>
<evidence type="ECO:0000259" key="7">
    <source>
        <dbReference type="PROSITE" id="PS51358"/>
    </source>
</evidence>
<sequence>MLVLLETPAGYGLFKITDSRLLECSVDDVPSFFRDGDSARSSVQLSAFSKFKTTDDALEEATALSESRLGKQLKKLLNKKVVGAKVVEPLGVCDKSLAVEIQKKLKIEVVYNPSTVEIARGLKSQFFELVAGISESDCKSMALSLSHSLARFKLKFSPDKVDIMVVQAIGLLDDLDREANNFGMRLKEWYGWHFPELSHIVPDMALYSRAVRHIRIRGSTPLDELESFLPKDVVDEIKKACEISMGSELLSDDLEAIMELAERLEEMIGYRSTLEEYLRVRMRALAPNLTYMVGEVIGARLLSHSGSLINLAKQPASTVQILGAEKALFRALKTNAPTPKYGIIYHAGFVGQAQPKNKGKISRILAAKLALCVRVDALQDSQEPTVAIENKRYLEQKLLELAGKPEITAIGGVKRSEKPGQLQKPKWNAAKRFKGGSAERLLLRRLRRALHLRSALLRSGRTAHRLDLDAAEVRALPRAALPRDQLQLRPELREPRVDRRQVGRLNAHEVVLHVPGEVVHLRHLLDAAVAEPLDEQRLLVRRVLRLQGVERLDGRVVKERGRREQHEHRRLRVLLRGEDPREHALAGVENVPLDLVVLDVALVVHVYLHLELRLGLPDVGERRQDDPGEDGHRNDDDVAEDGHRHDDEGVGARDLHLHPRVHVPDGLRQEGDDAHGQTEPLEAVEGDAEHDPAEARNRYVVEQREPAGQHDENEERRRNARLLALGTSLEVHDGDAHHGTASRRPHQRAEHVSNPKPEELLVGVRVRPTERLDDVVHHERFQHHAAGQRDRLGNKPPVDRHLLNRLPVRPEHDRQGRVGGQECDIPHCWDFELRVHPLDDDEVNKDHDAHREQRRRQILAHFRHLFGELHDEHCDHAVDDCHRQPRPQNVLVRLGVQEPVQLCSCDYDCQPVAVPDDDRGAQELADAGEVEVRAAQQRHPREEHCDQQPPQVQCQLLLRRVYHLQRIRPRHGRQRSGQSRHDSRRASEDRGADADDPRSVQCDMRRHSREEAEADDFRQHGHSAQQPVDKIRDVVSELFTRGGCESPAGHDSAAALGQAAQEASVEGQAHENVIALAFFDRRRHWLARPRVVVPRVVAEVVVVVSSRLLIFVVCIVVPHADVIILIFVLYHLHAFILSVVHCRSAVLWPVGQAAGVILRFPHDHCAVCGISHWHRRCVALALHDAPWAVLFVRLHYRGCSRRLGVRHHSLMNSGNLPSARSVHVGAFYSVVARSN</sequence>